<dbReference type="Proteomes" id="UP000183471">
    <property type="component" value="Unassembled WGS sequence"/>
</dbReference>
<dbReference type="PANTHER" id="PTHR36966:SF1">
    <property type="entry name" value="REP-ASSOCIATED TYROSINE TRANSPOSASE"/>
    <property type="match status" value="1"/>
</dbReference>
<dbReference type="EMBL" id="FNKY01000001">
    <property type="protein sequence ID" value="SDQ34897.1"/>
    <property type="molecule type" value="Genomic_DNA"/>
</dbReference>
<dbReference type="SUPFAM" id="SSF143422">
    <property type="entry name" value="Transposase IS200-like"/>
    <property type="match status" value="1"/>
</dbReference>
<sequence length="177" mass="21218">MTEYRRNFVKGGSYFFTVTLAVRSQKLLVDHIDALREAFRHVKTEHPFVLDAMVVLPEHLHCIWTLPTGDANYPDRWRRIKAAFSRSLPDRYPRSPSKILKGERGIWQRRYWEHTLRDEEDWQRHMDYIHYNPVKHQHVKQVADWPYSTFHRYVETGTYSRNWAGNGESGEVEFGEI</sequence>
<dbReference type="NCBIfam" id="NF047646">
    <property type="entry name" value="REP_Tyr_transpos"/>
    <property type="match status" value="1"/>
</dbReference>
<comment type="caution">
    <text evidence="2">The sequence shown here is derived from an EMBL/GenBank/DDBJ whole genome shotgun (WGS) entry which is preliminary data.</text>
</comment>
<dbReference type="SMART" id="SM01321">
    <property type="entry name" value="Y1_Tnp"/>
    <property type="match status" value="1"/>
</dbReference>
<accession>A0ABY0T8E2</accession>
<keyword evidence="3" id="KW-1185">Reference proteome</keyword>
<name>A0ABY0T8E2_9PROT</name>
<dbReference type="Pfam" id="PF01797">
    <property type="entry name" value="Y1_Tnp"/>
    <property type="match status" value="1"/>
</dbReference>
<dbReference type="InterPro" id="IPR002686">
    <property type="entry name" value="Transposase_17"/>
</dbReference>
<dbReference type="InterPro" id="IPR036515">
    <property type="entry name" value="Transposase_17_sf"/>
</dbReference>
<dbReference type="PANTHER" id="PTHR36966">
    <property type="entry name" value="REP-ASSOCIATED TYROSINE TRANSPOSASE"/>
    <property type="match status" value="1"/>
</dbReference>
<proteinExistence type="predicted"/>
<reference evidence="2 3" key="1">
    <citation type="submission" date="2016-10" db="EMBL/GenBank/DDBJ databases">
        <authorList>
            <person name="Varghese N."/>
            <person name="Submissions S."/>
        </authorList>
    </citation>
    <scope>NUCLEOTIDE SEQUENCE [LARGE SCALE GENOMIC DNA]</scope>
    <source>
        <strain evidence="2 3">Nl1</strain>
    </source>
</reference>
<feature type="domain" description="Transposase IS200-like" evidence="1">
    <location>
        <begin position="9"/>
        <end position="132"/>
    </location>
</feature>
<evidence type="ECO:0000313" key="2">
    <source>
        <dbReference type="EMBL" id="SDQ34897.1"/>
    </source>
</evidence>
<dbReference type="InterPro" id="IPR052715">
    <property type="entry name" value="RAYT_transposase"/>
</dbReference>
<evidence type="ECO:0000259" key="1">
    <source>
        <dbReference type="SMART" id="SM01321"/>
    </source>
</evidence>
<evidence type="ECO:0000313" key="3">
    <source>
        <dbReference type="Proteomes" id="UP000183471"/>
    </source>
</evidence>
<protein>
    <submittedName>
        <fullName evidence="2">Transposase</fullName>
    </submittedName>
</protein>
<organism evidence="2 3">
    <name type="scientific">Nitrosospira multiformis</name>
    <dbReference type="NCBI Taxonomy" id="1231"/>
    <lineage>
        <taxon>Bacteria</taxon>
        <taxon>Pseudomonadati</taxon>
        <taxon>Pseudomonadota</taxon>
        <taxon>Betaproteobacteria</taxon>
        <taxon>Nitrosomonadales</taxon>
        <taxon>Nitrosomonadaceae</taxon>
        <taxon>Nitrosospira</taxon>
    </lineage>
</organism>
<gene>
    <name evidence="2" type="ORF">SAMN05216402_0501</name>
</gene>
<dbReference type="Gene3D" id="3.30.70.1290">
    <property type="entry name" value="Transposase IS200-like"/>
    <property type="match status" value="1"/>
</dbReference>